<keyword evidence="3" id="KW-1185">Reference proteome</keyword>
<dbReference type="Gene3D" id="3.30.70.270">
    <property type="match status" value="1"/>
</dbReference>
<dbReference type="InterPro" id="IPR000477">
    <property type="entry name" value="RT_dom"/>
</dbReference>
<sequence length="313" mass="35940">MYTESTSFVRTPAGDTEKFKIKVGVHQGSALSPLLFILVINSATQNIQKPSPWCTLYADDVMLAAKTRKDLEAEVKIWKDSLESCGLKLNMKKTEYMEMGEQTDGSVSIDGAELPKTRTFKYLGSTMNNEGSMEDEVKARVSSTWLKWKSCSGFMCDKKIKPHIKGRFYKAAIRPVALYGCETWPTSKNTEQKIATTEMRILRWSNGFTLLDKKKNEDVLEMVAVRKIRDKMEESRLRWFGHVRRAEADSVIRLAEAYECEGKRGRGKPKLRYKDTINNDMRTNKISETDAMDRIKWRQLIKRADPKPGNMPR</sequence>
<protein>
    <recommendedName>
        <fullName evidence="1">Reverse transcriptase domain-containing protein</fullName>
    </recommendedName>
</protein>
<dbReference type="Proteomes" id="UP001152747">
    <property type="component" value="Unassembled WGS sequence"/>
</dbReference>
<dbReference type="SUPFAM" id="SSF56672">
    <property type="entry name" value="DNA/RNA polymerases"/>
    <property type="match status" value="1"/>
</dbReference>
<dbReference type="OrthoDB" id="5849210at2759"/>
<reference evidence="2" key="1">
    <citation type="submission" date="2022-11" db="EMBL/GenBank/DDBJ databases">
        <authorList>
            <person name="Kikuchi T."/>
        </authorList>
    </citation>
    <scope>NUCLEOTIDE SEQUENCE</scope>
    <source>
        <strain evidence="2">PS1010</strain>
    </source>
</reference>
<dbReference type="InterPro" id="IPR043502">
    <property type="entry name" value="DNA/RNA_pol_sf"/>
</dbReference>
<dbReference type="PROSITE" id="PS50878">
    <property type="entry name" value="RT_POL"/>
    <property type="match status" value="1"/>
</dbReference>
<dbReference type="InterPro" id="IPR043128">
    <property type="entry name" value="Rev_trsase/Diguanyl_cyclase"/>
</dbReference>
<feature type="domain" description="Reverse transcriptase" evidence="1">
    <location>
        <begin position="1"/>
        <end position="127"/>
    </location>
</feature>
<dbReference type="AlphaFoldDB" id="A0A9P1N705"/>
<organism evidence="2 3">
    <name type="scientific">Caenorhabditis angaria</name>
    <dbReference type="NCBI Taxonomy" id="860376"/>
    <lineage>
        <taxon>Eukaryota</taxon>
        <taxon>Metazoa</taxon>
        <taxon>Ecdysozoa</taxon>
        <taxon>Nematoda</taxon>
        <taxon>Chromadorea</taxon>
        <taxon>Rhabditida</taxon>
        <taxon>Rhabditina</taxon>
        <taxon>Rhabditomorpha</taxon>
        <taxon>Rhabditoidea</taxon>
        <taxon>Rhabditidae</taxon>
        <taxon>Peloderinae</taxon>
        <taxon>Caenorhabditis</taxon>
    </lineage>
</organism>
<dbReference type="EMBL" id="CANHGI010000005">
    <property type="protein sequence ID" value="CAI5450386.1"/>
    <property type="molecule type" value="Genomic_DNA"/>
</dbReference>
<name>A0A9P1N705_9PELO</name>
<comment type="caution">
    <text evidence="2">The sequence shown here is derived from an EMBL/GenBank/DDBJ whole genome shotgun (WGS) entry which is preliminary data.</text>
</comment>
<dbReference type="PANTHER" id="PTHR47027:SF28">
    <property type="entry name" value="ENDONUCLEASE-REVERSE TRANSCRIPTASE"/>
    <property type="match status" value="1"/>
</dbReference>
<accession>A0A9P1N705</accession>
<gene>
    <name evidence="2" type="ORF">CAMP_LOCUS13023</name>
</gene>
<evidence type="ECO:0000313" key="3">
    <source>
        <dbReference type="Proteomes" id="UP001152747"/>
    </source>
</evidence>
<dbReference type="Pfam" id="PF00078">
    <property type="entry name" value="RVT_1"/>
    <property type="match status" value="1"/>
</dbReference>
<evidence type="ECO:0000313" key="2">
    <source>
        <dbReference type="EMBL" id="CAI5450386.1"/>
    </source>
</evidence>
<proteinExistence type="predicted"/>
<evidence type="ECO:0000259" key="1">
    <source>
        <dbReference type="PROSITE" id="PS50878"/>
    </source>
</evidence>
<dbReference type="PANTHER" id="PTHR47027">
    <property type="entry name" value="REVERSE TRANSCRIPTASE DOMAIN-CONTAINING PROTEIN"/>
    <property type="match status" value="1"/>
</dbReference>